<evidence type="ECO:0000313" key="1">
    <source>
        <dbReference type="EMBL" id="EJK56811.1"/>
    </source>
</evidence>
<dbReference type="eggNOG" id="KOG2961">
    <property type="taxonomic scope" value="Eukaryota"/>
</dbReference>
<accession>K0S7D4</accession>
<name>K0S7D4_THAOC</name>
<dbReference type="Pfam" id="PF09419">
    <property type="entry name" value="PGP_phosphatase"/>
    <property type="match status" value="1"/>
</dbReference>
<dbReference type="EMBL" id="AGNL01030441">
    <property type="protein sequence ID" value="EJK56811.1"/>
    <property type="molecule type" value="Genomic_DNA"/>
</dbReference>
<proteinExistence type="predicted"/>
<evidence type="ECO:0000313" key="2">
    <source>
        <dbReference type="Proteomes" id="UP000266841"/>
    </source>
</evidence>
<dbReference type="OrthoDB" id="198652at2759"/>
<keyword evidence="2" id="KW-1185">Reference proteome</keyword>
<comment type="caution">
    <text evidence="1">The sequence shown here is derived from an EMBL/GenBank/DDBJ whole genome shotgun (WGS) entry which is preliminary data.</text>
</comment>
<dbReference type="AlphaFoldDB" id="K0S7D4"/>
<dbReference type="Proteomes" id="UP000266841">
    <property type="component" value="Unassembled WGS sequence"/>
</dbReference>
<protein>
    <submittedName>
        <fullName evidence="1">Uncharacterized protein</fullName>
    </submittedName>
</protein>
<sequence length="131" mass="14080">MVQSVNVKALTTLASVIRRPYLASPHVFVPTVSGKPCDQSGQHFSLSSTSPSSSHRLVISQDVNYQALRDHCGVKAVIFDKDNTLTAPYENDLHPRARVGLQSALDVFGRENVAILSNSAGTDDDPGFVDG</sequence>
<organism evidence="1 2">
    <name type="scientific">Thalassiosira oceanica</name>
    <name type="common">Marine diatom</name>
    <dbReference type="NCBI Taxonomy" id="159749"/>
    <lineage>
        <taxon>Eukaryota</taxon>
        <taxon>Sar</taxon>
        <taxon>Stramenopiles</taxon>
        <taxon>Ochrophyta</taxon>
        <taxon>Bacillariophyta</taxon>
        <taxon>Coscinodiscophyceae</taxon>
        <taxon>Thalassiosirophycidae</taxon>
        <taxon>Thalassiosirales</taxon>
        <taxon>Thalassiosiraceae</taxon>
        <taxon>Thalassiosira</taxon>
    </lineage>
</organism>
<feature type="non-terminal residue" evidence="1">
    <location>
        <position position="131"/>
    </location>
</feature>
<reference evidence="1 2" key="1">
    <citation type="journal article" date="2012" name="Genome Biol.">
        <title>Genome and low-iron response of an oceanic diatom adapted to chronic iron limitation.</title>
        <authorList>
            <person name="Lommer M."/>
            <person name="Specht M."/>
            <person name="Roy A.S."/>
            <person name="Kraemer L."/>
            <person name="Andreson R."/>
            <person name="Gutowska M.A."/>
            <person name="Wolf J."/>
            <person name="Bergner S.V."/>
            <person name="Schilhabel M.B."/>
            <person name="Klostermeier U.C."/>
            <person name="Beiko R.G."/>
            <person name="Rosenstiel P."/>
            <person name="Hippler M."/>
            <person name="Laroche J."/>
        </authorList>
    </citation>
    <scope>NUCLEOTIDE SEQUENCE [LARGE SCALE GENOMIC DNA]</scope>
    <source>
        <strain evidence="1 2">CCMP1005</strain>
    </source>
</reference>
<dbReference type="GO" id="GO:0008962">
    <property type="term" value="F:phosphatidylglycerophosphatase activity"/>
    <property type="evidence" value="ECO:0007669"/>
    <property type="project" value="InterPro"/>
</dbReference>
<gene>
    <name evidence="1" type="ORF">THAOC_23226</name>
</gene>
<dbReference type="InterPro" id="IPR027706">
    <property type="entry name" value="PGP_Pase"/>
</dbReference>